<dbReference type="EMBL" id="OU466859">
    <property type="protein sequence ID" value="CAH2054850.1"/>
    <property type="molecule type" value="Genomic_DNA"/>
</dbReference>
<keyword evidence="2" id="KW-1185">Reference proteome</keyword>
<proteinExistence type="predicted"/>
<evidence type="ECO:0000313" key="2">
    <source>
        <dbReference type="Proteomes" id="UP000836841"/>
    </source>
</evidence>
<accession>A0AAU9S1Y0</accession>
<evidence type="ECO:0000313" key="1">
    <source>
        <dbReference type="EMBL" id="CAH2054850.1"/>
    </source>
</evidence>
<dbReference type="Proteomes" id="UP000836841">
    <property type="component" value="Chromosome 3"/>
</dbReference>
<protein>
    <submittedName>
        <fullName evidence="1">Uncharacterized protein</fullName>
    </submittedName>
</protein>
<reference evidence="1 2" key="1">
    <citation type="submission" date="2022-03" db="EMBL/GenBank/DDBJ databases">
        <authorList>
            <person name="Nunn A."/>
            <person name="Chopra R."/>
            <person name="Nunn A."/>
            <person name="Contreras Garrido A."/>
        </authorList>
    </citation>
    <scope>NUCLEOTIDE SEQUENCE [LARGE SCALE GENOMIC DNA]</scope>
</reference>
<feature type="non-terminal residue" evidence="1">
    <location>
        <position position="89"/>
    </location>
</feature>
<organism evidence="1 2">
    <name type="scientific">Thlaspi arvense</name>
    <name type="common">Field penny-cress</name>
    <dbReference type="NCBI Taxonomy" id="13288"/>
    <lineage>
        <taxon>Eukaryota</taxon>
        <taxon>Viridiplantae</taxon>
        <taxon>Streptophyta</taxon>
        <taxon>Embryophyta</taxon>
        <taxon>Tracheophyta</taxon>
        <taxon>Spermatophyta</taxon>
        <taxon>Magnoliopsida</taxon>
        <taxon>eudicotyledons</taxon>
        <taxon>Gunneridae</taxon>
        <taxon>Pentapetalae</taxon>
        <taxon>rosids</taxon>
        <taxon>malvids</taxon>
        <taxon>Brassicales</taxon>
        <taxon>Brassicaceae</taxon>
        <taxon>Thlaspideae</taxon>
        <taxon>Thlaspi</taxon>
    </lineage>
</organism>
<name>A0AAU9S1Y0_THLAR</name>
<gene>
    <name evidence="1" type="ORF">TAV2_LOCUS11626</name>
</gene>
<dbReference type="AlphaFoldDB" id="A0AAU9S1Y0"/>
<feature type="non-terminal residue" evidence="1">
    <location>
        <position position="1"/>
    </location>
</feature>
<sequence length="89" mass="10168">PKFEDVYGKPFVGFDGDGEGYPGKFLFFSLFDLDKELKHIGLTDCKHMENMVDVALDKYNEIKSSKLKWRGSVWKGNIMASFAGQLQKQ</sequence>